<dbReference type="InterPro" id="IPR007356">
    <property type="entry name" value="tRNA_m1G_MeTrfase_euk"/>
</dbReference>
<keyword evidence="2" id="KW-0489">Methyltransferase</keyword>
<dbReference type="InterPro" id="IPR038459">
    <property type="entry name" value="MT_TRM10-typ_sf"/>
</dbReference>
<dbReference type="PANTHER" id="PTHR13563">
    <property type="entry name" value="TRNA (GUANINE-9-) METHYLTRANSFERASE"/>
    <property type="match status" value="1"/>
</dbReference>
<dbReference type="GO" id="GO:0008168">
    <property type="term" value="F:methyltransferase activity"/>
    <property type="evidence" value="ECO:0007669"/>
    <property type="project" value="UniProtKB-KW"/>
</dbReference>
<dbReference type="InterPro" id="IPR028564">
    <property type="entry name" value="MT_TRM10-typ"/>
</dbReference>
<dbReference type="CDD" id="cd18102">
    <property type="entry name" value="Trm10_MRRP1"/>
    <property type="match status" value="1"/>
</dbReference>
<organism evidence="11 12">
    <name type="scientific">Dimorphilus gyrociliatus</name>
    <dbReference type="NCBI Taxonomy" id="2664684"/>
    <lineage>
        <taxon>Eukaryota</taxon>
        <taxon>Metazoa</taxon>
        <taxon>Spiralia</taxon>
        <taxon>Lophotrochozoa</taxon>
        <taxon>Annelida</taxon>
        <taxon>Polychaeta</taxon>
        <taxon>Polychaeta incertae sedis</taxon>
        <taxon>Dinophilidae</taxon>
        <taxon>Dimorphilus</taxon>
    </lineage>
</organism>
<dbReference type="GO" id="GO:0032259">
    <property type="term" value="P:methylation"/>
    <property type="evidence" value="ECO:0007669"/>
    <property type="project" value="UniProtKB-KW"/>
</dbReference>
<comment type="caution">
    <text evidence="11">The sequence shown here is derived from an EMBL/GenBank/DDBJ whole genome shotgun (WGS) entry which is preliminary data.</text>
</comment>
<keyword evidence="5" id="KW-0819">tRNA processing</keyword>
<evidence type="ECO:0000256" key="2">
    <source>
        <dbReference type="ARBA" id="ARBA00022603"/>
    </source>
</evidence>
<keyword evidence="12" id="KW-1185">Reference proteome</keyword>
<dbReference type="GO" id="GO:0005739">
    <property type="term" value="C:mitochondrion"/>
    <property type="evidence" value="ECO:0007669"/>
    <property type="project" value="UniProtKB-SubCell"/>
</dbReference>
<evidence type="ECO:0000256" key="3">
    <source>
        <dbReference type="ARBA" id="ARBA00022679"/>
    </source>
</evidence>
<dbReference type="InterPro" id="IPR025812">
    <property type="entry name" value="Trm10_C_MTase_dom"/>
</dbReference>
<dbReference type="Proteomes" id="UP000549394">
    <property type="component" value="Unassembled WGS sequence"/>
</dbReference>
<dbReference type="GO" id="GO:0000049">
    <property type="term" value="F:tRNA binding"/>
    <property type="evidence" value="ECO:0007669"/>
    <property type="project" value="TreeGrafter"/>
</dbReference>
<gene>
    <name evidence="11" type="ORF">DGYR_LOCUS1784</name>
</gene>
<dbReference type="GO" id="GO:0005654">
    <property type="term" value="C:nucleoplasm"/>
    <property type="evidence" value="ECO:0007669"/>
    <property type="project" value="TreeGrafter"/>
</dbReference>
<keyword evidence="3" id="KW-0808">Transferase</keyword>
<protein>
    <recommendedName>
        <fullName evidence="9">RNA (guanine-9-)-methyltransferase domain-containing protein 1</fullName>
    </recommendedName>
</protein>
<dbReference type="EMBL" id="CAJFCJ010000002">
    <property type="protein sequence ID" value="CAD5112682.1"/>
    <property type="molecule type" value="Genomic_DNA"/>
</dbReference>
<keyword evidence="4" id="KW-0949">S-adenosyl-L-methionine</keyword>
<evidence type="ECO:0000256" key="1">
    <source>
        <dbReference type="ARBA" id="ARBA00004173"/>
    </source>
</evidence>
<evidence type="ECO:0000313" key="11">
    <source>
        <dbReference type="EMBL" id="CAD5112682.1"/>
    </source>
</evidence>
<evidence type="ECO:0000256" key="4">
    <source>
        <dbReference type="ARBA" id="ARBA00022691"/>
    </source>
</evidence>
<dbReference type="PANTHER" id="PTHR13563:SF5">
    <property type="entry name" value="TRNA METHYLTRANSFERASE 10 HOMOLOG C"/>
    <property type="match status" value="1"/>
</dbReference>
<dbReference type="OrthoDB" id="278300at2759"/>
<evidence type="ECO:0000256" key="9">
    <source>
        <dbReference type="ARBA" id="ARBA00029803"/>
    </source>
</evidence>
<dbReference type="GO" id="GO:0070131">
    <property type="term" value="P:positive regulation of mitochondrial translation"/>
    <property type="evidence" value="ECO:0007669"/>
    <property type="project" value="TreeGrafter"/>
</dbReference>
<evidence type="ECO:0000256" key="5">
    <source>
        <dbReference type="ARBA" id="ARBA00022694"/>
    </source>
</evidence>
<feature type="domain" description="SAM-dependent MTase TRM10-type" evidence="10">
    <location>
        <begin position="162"/>
        <end position="355"/>
    </location>
</feature>
<dbReference type="AlphaFoldDB" id="A0A7I8V8Q3"/>
<keyword evidence="7" id="KW-0175">Coiled coil</keyword>
<proteinExistence type="predicted"/>
<comment type="subcellular location">
    <subcellularLocation>
        <location evidence="1">Mitochondrion</location>
    </subcellularLocation>
</comment>
<evidence type="ECO:0000256" key="8">
    <source>
        <dbReference type="ARBA" id="ARBA00023128"/>
    </source>
</evidence>
<evidence type="ECO:0000256" key="6">
    <source>
        <dbReference type="ARBA" id="ARBA00022946"/>
    </source>
</evidence>
<accession>A0A7I8V8Q3</accession>
<evidence type="ECO:0000259" key="10">
    <source>
        <dbReference type="PROSITE" id="PS51675"/>
    </source>
</evidence>
<reference evidence="11 12" key="1">
    <citation type="submission" date="2020-08" db="EMBL/GenBank/DDBJ databases">
        <authorList>
            <person name="Hejnol A."/>
        </authorList>
    </citation>
    <scope>NUCLEOTIDE SEQUENCE [LARGE SCALE GENOMIC DNA]</scope>
</reference>
<evidence type="ECO:0000256" key="7">
    <source>
        <dbReference type="ARBA" id="ARBA00023054"/>
    </source>
</evidence>
<dbReference type="GO" id="GO:0097745">
    <property type="term" value="P:mitochondrial tRNA 5'-end processing"/>
    <property type="evidence" value="ECO:0007669"/>
    <property type="project" value="TreeGrafter"/>
</dbReference>
<sequence>MQALRRCSHVLKLIPTTRTYLTNPKTLEKRKPDDLCYKTTIPSPKIPFDKITVEDAKKILTNLTPEEEKQLKILKLEYDVFFSTGVRVPNEMTSEMWCTILKKPSVASRRRMYNFWFKTEKKIENEKKRKQKKALQPKPEKSFNFYNNIYFFVRETTMNQHYYNNLCHAMRFGPPLLFDMSFENKMTDREVKNFVTQLQYSHSINKMNQEPFHFSFYNVLSEGRFFNQMHFFGKDLSNIPWTVSNNDFQDIYDKENLIYLSPNGARTMKEYDHNAIYIIGGIVDRSEEVPLTFAKAKKEKIRSVRFPLERYLDWTRGSKSLTIDQVVGILLRIKQNNNNWEAAFSEFVPKRKTYKD</sequence>
<dbReference type="PROSITE" id="PS51675">
    <property type="entry name" value="SAM_MT_TRM10"/>
    <property type="match status" value="1"/>
</dbReference>
<keyword evidence="8" id="KW-0496">Mitochondrion</keyword>
<name>A0A7I8V8Q3_9ANNE</name>
<evidence type="ECO:0000313" key="12">
    <source>
        <dbReference type="Proteomes" id="UP000549394"/>
    </source>
</evidence>
<keyword evidence="6" id="KW-0809">Transit peptide</keyword>
<dbReference type="Gene3D" id="3.40.1280.30">
    <property type="match status" value="1"/>
</dbReference>